<accession>A0A1H2DRZ4</accession>
<dbReference type="AlphaFoldDB" id="A0A1H2DRZ4"/>
<evidence type="ECO:0000256" key="1">
    <source>
        <dbReference type="SAM" id="MobiDB-lite"/>
    </source>
</evidence>
<evidence type="ECO:0000313" key="4">
    <source>
        <dbReference type="Proteomes" id="UP000182882"/>
    </source>
</evidence>
<sequence>MLILRNLIVIMIAGFLVACVHLPTGPSVMALPGSGKNFDQFRSDEYICKQYAYEQVEGYTPRTASRMSGIENAALGSGLGAAAGAILGGGHGAAIGAGIGLLFGSVFGASNATASGYASQQRYDNSYVQCMYAKGHSVPVNGRVIHGSAGTNSVSRAAVPAPENFVPPPPPRGNPPPPPPR</sequence>
<feature type="domain" description="Glycine-zipper-containing OmpA-like membrane" evidence="2">
    <location>
        <begin position="71"/>
        <end position="106"/>
    </location>
</feature>
<dbReference type="Pfam" id="PF13436">
    <property type="entry name" value="Gly-zipper_OmpA"/>
    <property type="match status" value="1"/>
</dbReference>
<proteinExistence type="predicted"/>
<reference evidence="4" key="1">
    <citation type="submission" date="2016-10" db="EMBL/GenBank/DDBJ databases">
        <authorList>
            <person name="Varghese N."/>
            <person name="Submissions S."/>
        </authorList>
    </citation>
    <scope>NUCLEOTIDE SEQUENCE [LARGE SCALE GENOMIC DNA]</scope>
    <source>
        <strain evidence="4">Nm10</strain>
    </source>
</reference>
<name>A0A1H2DRZ4_9PROT</name>
<protein>
    <submittedName>
        <fullName evidence="3">Glycine-zipper containing OmpA-like membrane domain-containing protein</fullName>
    </submittedName>
</protein>
<feature type="compositionally biased region" description="Pro residues" evidence="1">
    <location>
        <begin position="165"/>
        <end position="181"/>
    </location>
</feature>
<dbReference type="RefSeq" id="WP_062558564.1">
    <property type="nucleotide sequence ID" value="NZ_CP013341.1"/>
</dbReference>
<evidence type="ECO:0000259" key="2">
    <source>
        <dbReference type="Pfam" id="PF13436"/>
    </source>
</evidence>
<dbReference type="EMBL" id="FNLN01000005">
    <property type="protein sequence ID" value="SDT85554.1"/>
    <property type="molecule type" value="Genomic_DNA"/>
</dbReference>
<organism evidence="3 4">
    <name type="scientific">Nitrosomonas ureae</name>
    <dbReference type="NCBI Taxonomy" id="44577"/>
    <lineage>
        <taxon>Bacteria</taxon>
        <taxon>Pseudomonadati</taxon>
        <taxon>Pseudomonadota</taxon>
        <taxon>Betaproteobacteria</taxon>
        <taxon>Nitrosomonadales</taxon>
        <taxon>Nitrosomonadaceae</taxon>
        <taxon>Nitrosomonas</taxon>
    </lineage>
</organism>
<keyword evidence="4" id="KW-1185">Reference proteome</keyword>
<feature type="region of interest" description="Disordered" evidence="1">
    <location>
        <begin position="153"/>
        <end position="181"/>
    </location>
</feature>
<evidence type="ECO:0000313" key="3">
    <source>
        <dbReference type="EMBL" id="SDT85554.1"/>
    </source>
</evidence>
<dbReference type="InterPro" id="IPR025693">
    <property type="entry name" value="Gly-zipper_OmpA-like_dom"/>
</dbReference>
<dbReference type="KEGG" id="nur:ATY38_06305"/>
<gene>
    <name evidence="3" type="ORF">SAMN05216406_1052</name>
</gene>
<dbReference type="PROSITE" id="PS51257">
    <property type="entry name" value="PROKAR_LIPOPROTEIN"/>
    <property type="match status" value="1"/>
</dbReference>
<dbReference type="Proteomes" id="UP000182882">
    <property type="component" value="Unassembled WGS sequence"/>
</dbReference>